<keyword evidence="2" id="KW-1185">Reference proteome</keyword>
<reference evidence="1" key="1">
    <citation type="submission" date="2021-08" db="EMBL/GenBank/DDBJ databases">
        <title>The first chromosome-level gecko genome reveals the dynamic sex chromosomes of Neotropical dwarf geckos (Sphaerodactylidae: Sphaerodactylus).</title>
        <authorList>
            <person name="Pinto B.J."/>
            <person name="Keating S.E."/>
            <person name="Gamble T."/>
        </authorList>
    </citation>
    <scope>NUCLEOTIDE SEQUENCE</scope>
    <source>
        <strain evidence="1">TG3544</strain>
    </source>
</reference>
<proteinExistence type="predicted"/>
<comment type="caution">
    <text evidence="1">The sequence shown here is derived from an EMBL/GenBank/DDBJ whole genome shotgun (WGS) entry which is preliminary data.</text>
</comment>
<dbReference type="EMBL" id="CM037619">
    <property type="protein sequence ID" value="KAH8007993.1"/>
    <property type="molecule type" value="Genomic_DNA"/>
</dbReference>
<gene>
    <name evidence="1" type="ORF">K3G42_026997</name>
</gene>
<accession>A0ACB8FQZ3</accession>
<evidence type="ECO:0000313" key="1">
    <source>
        <dbReference type="EMBL" id="KAH8007993.1"/>
    </source>
</evidence>
<protein>
    <submittedName>
        <fullName evidence="1">Uncharacterized protein</fullName>
    </submittedName>
</protein>
<dbReference type="Proteomes" id="UP000827872">
    <property type="component" value="Linkage Group LG06"/>
</dbReference>
<evidence type="ECO:0000313" key="2">
    <source>
        <dbReference type="Proteomes" id="UP000827872"/>
    </source>
</evidence>
<organism evidence="1 2">
    <name type="scientific">Sphaerodactylus townsendi</name>
    <dbReference type="NCBI Taxonomy" id="933632"/>
    <lineage>
        <taxon>Eukaryota</taxon>
        <taxon>Metazoa</taxon>
        <taxon>Chordata</taxon>
        <taxon>Craniata</taxon>
        <taxon>Vertebrata</taxon>
        <taxon>Euteleostomi</taxon>
        <taxon>Lepidosauria</taxon>
        <taxon>Squamata</taxon>
        <taxon>Bifurcata</taxon>
        <taxon>Gekkota</taxon>
        <taxon>Sphaerodactylidae</taxon>
        <taxon>Sphaerodactylus</taxon>
    </lineage>
</organism>
<name>A0ACB8FQZ3_9SAUR</name>
<sequence>MPFSNGYEGDLLHWDTKRSFSPADTRELYSPADRKQSPSIAEMRRSLFLQQIRRSRLRCKRAVVILMADARRSSSHWNQAGAVLEQITGSPFPQHSPGVLLLQQKPGSLVLCLTPEAHLSQQVPSIPLLQWINTLHLHHQICRVPPYQISDKQFPQQGLGTHFP</sequence>